<dbReference type="InterPro" id="IPR001387">
    <property type="entry name" value="Cro/C1-type_HTH"/>
</dbReference>
<evidence type="ECO:0000259" key="1">
    <source>
        <dbReference type="PROSITE" id="PS50943"/>
    </source>
</evidence>
<organism evidence="2 3">
    <name type="scientific">Stappia indica</name>
    <dbReference type="NCBI Taxonomy" id="538381"/>
    <lineage>
        <taxon>Bacteria</taxon>
        <taxon>Pseudomonadati</taxon>
        <taxon>Pseudomonadota</taxon>
        <taxon>Alphaproteobacteria</taxon>
        <taxon>Hyphomicrobiales</taxon>
        <taxon>Stappiaceae</taxon>
        <taxon>Stappia</taxon>
    </lineage>
</organism>
<dbReference type="RefSeq" id="WP_097175292.1">
    <property type="nucleotide sequence ID" value="NZ_OBML01000007.1"/>
</dbReference>
<sequence length="270" mass="31261">MHPFGTNLRLLCGYRPSIARVAQDLKINRSQLNRYLAGSSFPRNALMRKICDYFGVEPHEMLLPEVEFARLVKLRGLSSDTLTRTFRQHFDQIFARGDQRIFNLVGTFFEYYYSMSSRGQIVRALVSFSIEGDHVFYRRLERMGPFDRTCRRHYRYQGAALLTGDRVFLNDYEYSAGIEITQTVLYPDYAHRWTRLHGVKVGVSANRDHVPCAVRTYLERTLPRMPLAGALRRCGLFDPDSPEIPAYVLPMIDNARSGNHVFEAYADERG</sequence>
<accession>A0A285SY99</accession>
<proteinExistence type="predicted"/>
<reference evidence="2 3" key="1">
    <citation type="submission" date="2017-08" db="EMBL/GenBank/DDBJ databases">
        <authorList>
            <person name="de Groot N.N."/>
        </authorList>
    </citation>
    <scope>NUCLEOTIDE SEQUENCE [LARGE SCALE GENOMIC DNA]</scope>
    <source>
        <strain evidence="2 3">USBA 352</strain>
    </source>
</reference>
<dbReference type="PROSITE" id="PS50943">
    <property type="entry name" value="HTH_CROC1"/>
    <property type="match status" value="1"/>
</dbReference>
<dbReference type="GO" id="GO:0003677">
    <property type="term" value="F:DNA binding"/>
    <property type="evidence" value="ECO:0007669"/>
    <property type="project" value="InterPro"/>
</dbReference>
<keyword evidence="3" id="KW-1185">Reference proteome</keyword>
<dbReference type="Pfam" id="PF13560">
    <property type="entry name" value="HTH_31"/>
    <property type="match status" value="1"/>
</dbReference>
<evidence type="ECO:0000313" key="3">
    <source>
        <dbReference type="Proteomes" id="UP000219331"/>
    </source>
</evidence>
<name>A0A285SY99_9HYPH</name>
<feature type="domain" description="HTH cro/C1-type" evidence="1">
    <location>
        <begin position="17"/>
        <end position="61"/>
    </location>
</feature>
<protein>
    <recommendedName>
        <fullName evidence="1">HTH cro/C1-type domain-containing protein</fullName>
    </recommendedName>
</protein>
<dbReference type="InterPro" id="IPR010982">
    <property type="entry name" value="Lambda_DNA-bd_dom_sf"/>
</dbReference>
<dbReference type="Proteomes" id="UP000219331">
    <property type="component" value="Unassembled WGS sequence"/>
</dbReference>
<dbReference type="Gene3D" id="1.10.260.40">
    <property type="entry name" value="lambda repressor-like DNA-binding domains"/>
    <property type="match status" value="1"/>
</dbReference>
<dbReference type="EMBL" id="OBML01000007">
    <property type="protein sequence ID" value="SOC13067.1"/>
    <property type="molecule type" value="Genomic_DNA"/>
</dbReference>
<dbReference type="OrthoDB" id="8902678at2"/>
<dbReference type="AlphaFoldDB" id="A0A285SY99"/>
<dbReference type="STRING" id="538381.GCA_001696535_03598"/>
<evidence type="ECO:0000313" key="2">
    <source>
        <dbReference type="EMBL" id="SOC13067.1"/>
    </source>
</evidence>
<dbReference type="SUPFAM" id="SSF47413">
    <property type="entry name" value="lambda repressor-like DNA-binding domains"/>
    <property type="match status" value="1"/>
</dbReference>
<gene>
    <name evidence="2" type="ORF">SAMN05421512_10777</name>
</gene>
<dbReference type="CDD" id="cd00093">
    <property type="entry name" value="HTH_XRE"/>
    <property type="match status" value="1"/>
</dbReference>